<accession>A0A7M1RX78</accession>
<dbReference type="RefSeq" id="YP_010111064.1">
    <property type="nucleotide sequence ID" value="NC_055877.1"/>
</dbReference>
<evidence type="ECO:0000313" key="4">
    <source>
        <dbReference type="Proteomes" id="UP000594003"/>
    </source>
</evidence>
<keyword evidence="4" id="KW-1185">Reference proteome</keyword>
<evidence type="ECO:0000313" key="3">
    <source>
        <dbReference type="EMBL" id="QOR58906.1"/>
    </source>
</evidence>
<dbReference type="Proteomes" id="UP000594003">
    <property type="component" value="Segment"/>
</dbReference>
<dbReference type="KEGG" id="vg:65129389"/>
<name>A0A7M1RX78_9CAUD</name>
<sequence length="757" mass="88312">MIHSLCVDLEVFENMISFTFVDLKDYLNKFADCKGALTDSLTVEEITSRLDSVKSWIFYVSDTDDSQMLSIIDFFEKMRPVEHEDGSVDRYDLYGYNNQGYDDMLIKAFLMYWNRFDNTKQLCLFLKEVNDKIVSLQDDKDALWQDKLLNLIRKYRVHYVTVDLFKIFALNSAGVNIDKDTGERKKYGKSLKQVSINLKWYNLLDFKLPPIDDEEGDIYRKRDAYRGMTNEQLNHLITADFNRYLLPKYVEPMLHYNKNDVFLCCEMVRQKPDEVILRYSLGHAYRINFLCSARSNIADKLLNKFYAERSGLHEDAFKNLRTQRTALSFNKIIFPHIKFKTKQLQDLLEEMKKVVIYRTNKDSFVREIEFYGTTYTLATGGIHTQDKPVILKSTDKYVYVHHDYTSYYPSIMISYEVVPAHLNRKVFAKMVDYFKQTRVKCKHTDDKDGFVVPGVHNKLAAEALKIVINAIYGKYGYENFWLYDRLAQMRVTINGQLMTMTLCESLELAGIHVVSANTDGIVIKLPYDKVDVYNQICKEWNETNKMSADDEHYKMLVSLNVNNYFDIQSNDKIEYKGALDPKQYIKDLKKGYDMPVVATAVFEYFAHGKSVMETLRNHKDILDFCKTQNVGRQFEVVYQKVVDGKVVDIHSQRHVRFYVSTKGVVIMKEHVTTGARSVLASGKPVQILNLLDDKDISERNIDYAYYYEEAYKIINPIKLGISPNQKGNSKNKTLSGKSLLKKNFGLYNDLFDNEEEQ</sequence>
<keyword evidence="1" id="KW-0540">Nuclease</keyword>
<dbReference type="InterPro" id="IPR018247">
    <property type="entry name" value="EF_Hand_1_Ca_BS"/>
</dbReference>
<protein>
    <submittedName>
        <fullName evidence="3">DNA polymerase</fullName>
    </submittedName>
</protein>
<dbReference type="InterPro" id="IPR043502">
    <property type="entry name" value="DNA/RNA_pol_sf"/>
</dbReference>
<keyword evidence="2" id="KW-0378">Hydrolase</keyword>
<evidence type="ECO:0000256" key="1">
    <source>
        <dbReference type="ARBA" id="ARBA00022722"/>
    </source>
</evidence>
<dbReference type="EMBL" id="MT774384">
    <property type="protein sequence ID" value="QOR58906.1"/>
    <property type="molecule type" value="Genomic_DNA"/>
</dbReference>
<organism evidence="3 4">
    <name type="scientific">uncultured phage cr8_1</name>
    <dbReference type="NCBI Taxonomy" id="2772068"/>
    <lineage>
        <taxon>Viruses</taxon>
        <taxon>Duplodnaviria</taxon>
        <taxon>Heunggongvirae</taxon>
        <taxon>Uroviricota</taxon>
        <taxon>Caudoviricetes</taxon>
        <taxon>Crassvirales</taxon>
        <taxon>Intestiviridae</taxon>
        <taxon>Obtuvirinae</taxon>
        <taxon>Fohxhuevirus</taxon>
        <taxon>Fohxhuevirus gastrointestinalis</taxon>
    </lineage>
</organism>
<dbReference type="InterPro" id="IPR023211">
    <property type="entry name" value="DNA_pol_palm_dom_sf"/>
</dbReference>
<dbReference type="Gene3D" id="3.90.1600.10">
    <property type="entry name" value="Palm domain of DNA polymerase"/>
    <property type="match status" value="1"/>
</dbReference>
<dbReference type="PROSITE" id="PS00018">
    <property type="entry name" value="EF_HAND_1"/>
    <property type="match status" value="1"/>
</dbReference>
<dbReference type="GeneID" id="65129389"/>
<reference evidence="3 4" key="1">
    <citation type="submission" date="2020-07" db="EMBL/GenBank/DDBJ databases">
        <title>Taxonomic proposal: Crassvirales, a new order of highly abundant and diverse bacterial viruses.</title>
        <authorList>
            <person name="Shkoporov A.N."/>
            <person name="Stockdale S.R."/>
            <person name="Guerin E."/>
            <person name="Ross R.P."/>
            <person name="Hill C."/>
        </authorList>
    </citation>
    <scope>NUCLEOTIDE SEQUENCE [LARGE SCALE GENOMIC DNA]</scope>
</reference>
<dbReference type="SUPFAM" id="SSF56672">
    <property type="entry name" value="DNA/RNA polymerases"/>
    <property type="match status" value="1"/>
</dbReference>
<dbReference type="GO" id="GO:0016787">
    <property type="term" value="F:hydrolase activity"/>
    <property type="evidence" value="ECO:0007669"/>
    <property type="project" value="UniProtKB-KW"/>
</dbReference>
<proteinExistence type="predicted"/>
<evidence type="ECO:0000256" key="2">
    <source>
        <dbReference type="ARBA" id="ARBA00022801"/>
    </source>
</evidence>
<dbReference type="GO" id="GO:0004518">
    <property type="term" value="F:nuclease activity"/>
    <property type="evidence" value="ECO:0007669"/>
    <property type="project" value="UniProtKB-KW"/>
</dbReference>